<keyword evidence="2" id="KW-1185">Reference proteome</keyword>
<protein>
    <submittedName>
        <fullName evidence="1">Uncharacterized protein</fullName>
    </submittedName>
</protein>
<evidence type="ECO:0000313" key="2">
    <source>
        <dbReference type="Proteomes" id="UP000278907"/>
    </source>
</evidence>
<gene>
    <name evidence="1" type="ORF">D7Y13_16060</name>
</gene>
<dbReference type="EMBL" id="RAWI01000105">
    <property type="protein sequence ID" value="RKI08361.1"/>
    <property type="molecule type" value="Genomic_DNA"/>
</dbReference>
<proteinExistence type="predicted"/>
<comment type="caution">
    <text evidence="1">The sequence shown here is derived from an EMBL/GenBank/DDBJ whole genome shotgun (WGS) entry which is preliminary data.</text>
</comment>
<dbReference type="Proteomes" id="UP000278907">
    <property type="component" value="Unassembled WGS sequence"/>
</dbReference>
<reference evidence="1 2" key="1">
    <citation type="submission" date="2018-09" db="EMBL/GenBank/DDBJ databases">
        <authorList>
            <person name="Livingstone P.G."/>
            <person name="Whitworth D.E."/>
        </authorList>
    </citation>
    <scope>NUCLEOTIDE SEQUENCE [LARGE SCALE GENOMIC DNA]</scope>
    <source>
        <strain evidence="1 2">CA031B</strain>
    </source>
</reference>
<organism evidence="1 2">
    <name type="scientific">Corallococcus praedator</name>
    <dbReference type="NCBI Taxonomy" id="2316724"/>
    <lineage>
        <taxon>Bacteria</taxon>
        <taxon>Pseudomonadati</taxon>
        <taxon>Myxococcota</taxon>
        <taxon>Myxococcia</taxon>
        <taxon>Myxococcales</taxon>
        <taxon>Cystobacterineae</taxon>
        <taxon>Myxococcaceae</taxon>
        <taxon>Corallococcus</taxon>
    </lineage>
</organism>
<accession>A0ABX9QI34</accession>
<evidence type="ECO:0000313" key="1">
    <source>
        <dbReference type="EMBL" id="RKI08361.1"/>
    </source>
</evidence>
<name>A0ABX9QI34_9BACT</name>
<sequence length="70" mass="7437">MYLPGTALDFSLAARSTPVVHAKVASVIADLAPDDVQLFPVEVAGQPEQFCILVATKLIVTVRPVTCRDA</sequence>